<keyword evidence="3" id="KW-0547">Nucleotide-binding</keyword>
<dbReference type="SUPFAM" id="SSF55874">
    <property type="entry name" value="ATPase domain of HSP90 chaperone/DNA topoisomerase II/histidine kinase"/>
    <property type="match status" value="1"/>
</dbReference>
<dbReference type="Proteomes" id="UP000593591">
    <property type="component" value="Chromosome"/>
</dbReference>
<dbReference type="InterPro" id="IPR032834">
    <property type="entry name" value="NatK-like_C"/>
</dbReference>
<feature type="transmembrane region" description="Helical" evidence="1">
    <location>
        <begin position="34"/>
        <end position="56"/>
    </location>
</feature>
<dbReference type="CDD" id="cd16935">
    <property type="entry name" value="HATPase_AgrC-ComD-like"/>
    <property type="match status" value="1"/>
</dbReference>
<feature type="transmembrane region" description="Helical" evidence="1">
    <location>
        <begin position="144"/>
        <end position="165"/>
    </location>
</feature>
<name>A0A7M1XJJ3_9SPIR</name>
<dbReference type="PANTHER" id="PTHR40448">
    <property type="entry name" value="TWO-COMPONENT SENSOR HISTIDINE KINASE"/>
    <property type="match status" value="1"/>
</dbReference>
<dbReference type="GO" id="GO:0042802">
    <property type="term" value="F:identical protein binding"/>
    <property type="evidence" value="ECO:0007669"/>
    <property type="project" value="TreeGrafter"/>
</dbReference>
<proteinExistence type="predicted"/>
<feature type="transmembrane region" description="Helical" evidence="1">
    <location>
        <begin position="76"/>
        <end position="94"/>
    </location>
</feature>
<feature type="domain" description="Sensor histidine kinase NatK-like C-terminal" evidence="2">
    <location>
        <begin position="340"/>
        <end position="442"/>
    </location>
</feature>
<keyword evidence="3" id="KW-0067">ATP-binding</keyword>
<keyword evidence="1" id="KW-0472">Membrane</keyword>
<feature type="transmembrane region" description="Helical" evidence="1">
    <location>
        <begin position="114"/>
        <end position="132"/>
    </location>
</feature>
<dbReference type="GO" id="GO:0005524">
    <property type="term" value="F:ATP binding"/>
    <property type="evidence" value="ECO:0007669"/>
    <property type="project" value="UniProtKB-KW"/>
</dbReference>
<dbReference type="EMBL" id="CP031517">
    <property type="protein sequence ID" value="QOS39028.1"/>
    <property type="molecule type" value="Genomic_DNA"/>
</dbReference>
<dbReference type="InterPro" id="IPR036890">
    <property type="entry name" value="HATPase_C_sf"/>
</dbReference>
<sequence>MDIQTFFIFRSELLMFEFLFFSLPYFVKKERKNLFWITFPTTIIIYFLVGVGFAVISQYQEAQVNYARDFSTAYNIVQYILFYLLFVLGSKINFKGSIYEIISCTTQALVLRQICYCFYILLITFIGDNYNFLTLESVNFINGLLYVFTHVFAAAIYCFFARKLLFKSTNTLSKSMLLIYIIASVALINIHSVAEVYSTEDYSLYFKLLICSEIVSLIILVSTDLLIRYTNRLKEENSIVLHLLDEQGNQFKFSKANSEDLRIKAHNLKHQVKILREGGPEAEKLLDELQDSINDYESTMYLDNNVLGIILRDKYSYCKKHNIKLSYISDPNAFLNVSKVDLYTLIGNILDNAIEASLKLKNKNQRVISVNISSKNGISSIRCDNYYEGKLEIENGIYKTNKLDASNHGYGIMSIDMLAKKYGGFVDIQTENQIFVLRVNVPEAE</sequence>
<evidence type="ECO:0000256" key="1">
    <source>
        <dbReference type="SAM" id="Phobius"/>
    </source>
</evidence>
<gene>
    <name evidence="3" type="ORF">DYE49_00590</name>
</gene>
<keyword evidence="1" id="KW-1133">Transmembrane helix</keyword>
<reference evidence="3 4" key="1">
    <citation type="submission" date="2018-08" db="EMBL/GenBank/DDBJ databases">
        <title>The first complete genome of Treponema rectale (CHPAT), a commensal spirochete of the bovine rectum.</title>
        <authorList>
            <person name="Staton G.J."/>
            <person name="Clegg S.R."/>
            <person name="Carter S.D."/>
            <person name="Radford A.D."/>
            <person name="Darby A."/>
            <person name="Hall N."/>
            <person name="Birtles R.J."/>
            <person name="Evans N.J."/>
        </authorList>
    </citation>
    <scope>NUCLEOTIDE SEQUENCE [LARGE SCALE GENOMIC DNA]</scope>
    <source>
        <strain evidence="3 4">CHPA</strain>
    </source>
</reference>
<evidence type="ECO:0000313" key="4">
    <source>
        <dbReference type="Proteomes" id="UP000593591"/>
    </source>
</evidence>
<feature type="transmembrane region" description="Helical" evidence="1">
    <location>
        <begin position="204"/>
        <end position="227"/>
    </location>
</feature>
<protein>
    <submittedName>
        <fullName evidence="3">ATP-binding protein</fullName>
    </submittedName>
</protein>
<dbReference type="PANTHER" id="PTHR40448:SF1">
    <property type="entry name" value="TWO-COMPONENT SENSOR HISTIDINE KINASE"/>
    <property type="match status" value="1"/>
</dbReference>
<feature type="transmembrane region" description="Helical" evidence="1">
    <location>
        <begin position="6"/>
        <end position="27"/>
    </location>
</feature>
<dbReference type="KEGG" id="trc:DYE49_00590"/>
<keyword evidence="1" id="KW-0812">Transmembrane</keyword>
<evidence type="ECO:0000313" key="3">
    <source>
        <dbReference type="EMBL" id="QOS39028.1"/>
    </source>
</evidence>
<dbReference type="Gene3D" id="3.30.565.10">
    <property type="entry name" value="Histidine kinase-like ATPase, C-terminal domain"/>
    <property type="match status" value="1"/>
</dbReference>
<dbReference type="AlphaFoldDB" id="A0A7M1XJJ3"/>
<accession>A0A7M1XJJ3</accession>
<evidence type="ECO:0000259" key="2">
    <source>
        <dbReference type="Pfam" id="PF14501"/>
    </source>
</evidence>
<feature type="transmembrane region" description="Helical" evidence="1">
    <location>
        <begin position="177"/>
        <end position="198"/>
    </location>
</feature>
<organism evidence="3 4">
    <name type="scientific">Treponema rectale</name>
    <dbReference type="NCBI Taxonomy" id="744512"/>
    <lineage>
        <taxon>Bacteria</taxon>
        <taxon>Pseudomonadati</taxon>
        <taxon>Spirochaetota</taxon>
        <taxon>Spirochaetia</taxon>
        <taxon>Spirochaetales</taxon>
        <taxon>Treponemataceae</taxon>
        <taxon>Treponema</taxon>
    </lineage>
</organism>
<dbReference type="Pfam" id="PF14501">
    <property type="entry name" value="HATPase_c_5"/>
    <property type="match status" value="1"/>
</dbReference>